<dbReference type="PANTHER" id="PTHR34819:SF3">
    <property type="entry name" value="CELL SURFACE PROTEIN"/>
    <property type="match status" value="1"/>
</dbReference>
<feature type="compositionally biased region" description="Polar residues" evidence="3">
    <location>
        <begin position="1161"/>
        <end position="1173"/>
    </location>
</feature>
<feature type="domain" description="DUF7507" evidence="5">
    <location>
        <begin position="945"/>
        <end position="1044"/>
    </location>
</feature>
<dbReference type="SMART" id="SM00710">
    <property type="entry name" value="PbH1"/>
    <property type="match status" value="8"/>
</dbReference>
<feature type="domain" description="DUF7507" evidence="5">
    <location>
        <begin position="1182"/>
        <end position="1281"/>
    </location>
</feature>
<feature type="domain" description="DUF7507" evidence="5">
    <location>
        <begin position="828"/>
        <end position="928"/>
    </location>
</feature>
<keyword evidence="7" id="KW-1185">Reference proteome</keyword>
<accession>A0A5C7B8F6</accession>
<feature type="domain" description="DUF7507" evidence="5">
    <location>
        <begin position="1063"/>
        <end position="1163"/>
    </location>
</feature>
<dbReference type="InterPro" id="IPR006626">
    <property type="entry name" value="PbH1"/>
</dbReference>
<evidence type="ECO:0000313" key="7">
    <source>
        <dbReference type="Proteomes" id="UP000321938"/>
    </source>
</evidence>
<feature type="signal peptide" evidence="4">
    <location>
        <begin position="1"/>
        <end position="23"/>
    </location>
</feature>
<dbReference type="RefSeq" id="WP_051229822.1">
    <property type="nucleotide sequence ID" value="NZ_VOSB01000007.1"/>
</dbReference>
<gene>
    <name evidence="6" type="ORF">ES692_05860</name>
</gene>
<dbReference type="OrthoDB" id="2082707at2"/>
<evidence type="ECO:0000256" key="1">
    <source>
        <dbReference type="ARBA" id="ARBA00005445"/>
    </source>
</evidence>
<feature type="compositionally biased region" description="Polar residues" evidence="3">
    <location>
        <begin position="799"/>
        <end position="812"/>
    </location>
</feature>
<comment type="similarity">
    <text evidence="1">Belongs to the ice-binding protein family.</text>
</comment>
<evidence type="ECO:0000313" key="6">
    <source>
        <dbReference type="EMBL" id="TXE18566.1"/>
    </source>
</evidence>
<dbReference type="EMBL" id="VOSB01000007">
    <property type="protein sequence ID" value="TXE18566.1"/>
    <property type="molecule type" value="Genomic_DNA"/>
</dbReference>
<feature type="chain" id="PRO_5023062064" evidence="4">
    <location>
        <begin position="24"/>
        <end position="1444"/>
    </location>
</feature>
<feature type="region of interest" description="Disordered" evidence="3">
    <location>
        <begin position="918"/>
        <end position="937"/>
    </location>
</feature>
<dbReference type="InterPro" id="IPR021884">
    <property type="entry name" value="Ice-bd_prot"/>
</dbReference>
<feature type="region of interest" description="Disordered" evidence="3">
    <location>
        <begin position="1150"/>
        <end position="1173"/>
    </location>
</feature>
<evidence type="ECO:0000256" key="3">
    <source>
        <dbReference type="SAM" id="MobiDB-lite"/>
    </source>
</evidence>
<evidence type="ECO:0000256" key="2">
    <source>
        <dbReference type="ARBA" id="ARBA00022729"/>
    </source>
</evidence>
<feature type="domain" description="DUF7507" evidence="5">
    <location>
        <begin position="594"/>
        <end position="693"/>
    </location>
</feature>
<feature type="domain" description="DUF7507" evidence="5">
    <location>
        <begin position="710"/>
        <end position="809"/>
    </location>
</feature>
<dbReference type="InterPro" id="IPR051172">
    <property type="entry name" value="Chlamydia_OmcB"/>
</dbReference>
<protein>
    <submittedName>
        <fullName evidence="6">DUF3494 domain-containing protein</fullName>
    </submittedName>
</protein>
<reference evidence="6 7" key="1">
    <citation type="submission" date="2019-08" db="EMBL/GenBank/DDBJ databases">
        <title>Genome of Psychroserpens burtonensis ACAM 167.</title>
        <authorList>
            <person name="Bowman J.P."/>
        </authorList>
    </citation>
    <scope>NUCLEOTIDE SEQUENCE [LARGE SCALE GENOMIC DNA]</scope>
    <source>
        <strain evidence="6 7">ACAM 167</strain>
    </source>
</reference>
<dbReference type="Pfam" id="PF11999">
    <property type="entry name" value="Ice_binding"/>
    <property type="match status" value="2"/>
</dbReference>
<feature type="compositionally biased region" description="Polar residues" evidence="3">
    <location>
        <begin position="692"/>
        <end position="702"/>
    </location>
</feature>
<comment type="caution">
    <text evidence="6">The sequence shown here is derived from an EMBL/GenBank/DDBJ whole genome shotgun (WGS) entry which is preliminary data.</text>
</comment>
<keyword evidence="2 4" id="KW-0732">Signal</keyword>
<dbReference type="InterPro" id="IPR047589">
    <property type="entry name" value="DUF11_rpt"/>
</dbReference>
<sequence length="1444" mass="146661">MNKKLLFSLTTIGLLFFSSLSFSQTLELGTLQPFGTFAGSGAVTNGGTSAGDAGTNAGIISGIGFDSANGYTGSTYTNDPTTVQARIDLLRVYIHLDDVFVTEPSTHLPAFGSGETISPGVYSIGGAGSIAGALTLDGGGDPNAFFILKFEGALTVGAGSTITLSNGTRAANVFWISQGAISVAASSAMEGTLFAHPGAVTLGVNSTINGRLLTSEGAITIAAGGEVIMPIGNSTIPIKCLGDCSSAAAVDILGSLKGFALFTSFGAVANAATSGIVGAIGTNGGAISGFLTSTHTNSDLTTGIFYNSDAVTAQAVIDLDNAYESLMALPNTETGHTPAFGSGETINAGVYFIAGAGSLAGTITLDGQDDPNAIFVFKFAGAFSVAAQSRVILTNGAKRCNVFWLGGAGVPTGAVSIGTFTYMKGTVISHGGACTAGANTSVEGRMLSTGGAIGFSTGVIYTDTLCFDDPVDSNPSIALVKTSSVSGTGTLGDVITYTFTVENTGDTTLTNIEVTDPMSGLTITGSPVTSLEIGASSSAISGAYTITQADIDTGSVTNSALATAQDPEGNNITDTSGTTINNDTPTVTPLTKTPVIALVKIASVSGTGTLGDLITYTFTVENTGNTTLTNVTVTDPMIGLTITGNPITFLEVGGSSDVITGTYTITQEDINTGSVTNSALATAQDPEGNDITDISGTTNENDTPTVTKLPAIALVKSAIVSGTGTLGDIITYTFTVENTGETTLTNVVVTDPMEGLTITGSPIDSLEPGDSSDTITGTYTITQEDINTGSVTNSALATAQDPEGNNITDISGTTNDNDTPTVTTLTQNPAIALVKSAVVSGTGTLGDIITYTFTVENTGNTTLTNVTVTDPMEGLTITGNPISSLEVGASSDVIIGTYTITQEDINTGSVTNSALATAQDPEGNDITDISGTTNENDTPTVTKLPAIALVKSAIVSGTGTLGDIITYTFTVENTGETTLTDVVVTDPMEGLTITGSPIASLEPGDSSDTITGTYTITQADMDTGSVTNSALATAQDPEGNDITDISGTTKENDTPTVTTLIQNPAIALVKSAVVSGTGTLGDLITYTFTVENTGDTTLTNITVTDPMEGLTISGSSIASLEVGDSSDAITGTYTITQEDIDAGNVTNSALASAQDPEGNDITDTSGTTKENDTPTVTTLVRNPNIVLVKNAILSGTGVLGDIITYIFTIENTGDTTLTNVVITDPMVGLIINGNPITSLAPGTATIALGSYTITQDDIDAGSISNSALVTAQDPEGNDITDISGTTKENDTPTVITPVVLPDFTPTIAIDELGFLAAGSTKDFVVNISEVKGASSNGQIVLTITKGSAFLITYAANTTSSNVNDGVQVNNSDWIITENSFIITMILKPGVIIEANTFSSIGFTVKRELDIPTQTTQPITITITNGSGEDSQTFNNTYNIVIKAQ</sequence>
<organism evidence="6 7">
    <name type="scientific">Psychroserpens burtonensis</name>
    <dbReference type="NCBI Taxonomy" id="49278"/>
    <lineage>
        <taxon>Bacteria</taxon>
        <taxon>Pseudomonadati</taxon>
        <taxon>Bacteroidota</taxon>
        <taxon>Flavobacteriia</taxon>
        <taxon>Flavobacteriales</taxon>
        <taxon>Flavobacteriaceae</taxon>
        <taxon>Psychroserpens</taxon>
    </lineage>
</organism>
<dbReference type="Proteomes" id="UP000321938">
    <property type="component" value="Unassembled WGS sequence"/>
</dbReference>
<feature type="region of interest" description="Disordered" evidence="3">
    <location>
        <begin position="799"/>
        <end position="818"/>
    </location>
</feature>
<dbReference type="PANTHER" id="PTHR34819">
    <property type="entry name" value="LARGE CYSTEINE-RICH PERIPLASMIC PROTEIN OMCB"/>
    <property type="match status" value="1"/>
</dbReference>
<proteinExistence type="inferred from homology"/>
<dbReference type="InterPro" id="IPR055354">
    <property type="entry name" value="DUF7507"/>
</dbReference>
<evidence type="ECO:0000256" key="4">
    <source>
        <dbReference type="SAM" id="SignalP"/>
    </source>
</evidence>
<feature type="region of interest" description="Disordered" evidence="3">
    <location>
        <begin position="683"/>
        <end position="702"/>
    </location>
</feature>
<feature type="domain" description="DUF7507" evidence="5">
    <location>
        <begin position="474"/>
        <end position="574"/>
    </location>
</feature>
<name>A0A5C7B8F6_9FLAO</name>
<evidence type="ECO:0000259" key="5">
    <source>
        <dbReference type="Pfam" id="PF24346"/>
    </source>
</evidence>
<feature type="compositionally biased region" description="Polar residues" evidence="3">
    <location>
        <begin position="927"/>
        <end position="937"/>
    </location>
</feature>
<dbReference type="STRING" id="1123037.GCA_000425305_02013"/>
<dbReference type="Pfam" id="PF24346">
    <property type="entry name" value="DUF7507"/>
    <property type="match status" value="7"/>
</dbReference>
<dbReference type="NCBIfam" id="TIGR01451">
    <property type="entry name" value="B_ant_repeat"/>
    <property type="match status" value="7"/>
</dbReference>